<dbReference type="GO" id="GO:0008408">
    <property type="term" value="F:3'-5' exonuclease activity"/>
    <property type="evidence" value="ECO:0007669"/>
    <property type="project" value="TreeGrafter"/>
</dbReference>
<name>A0AAD9WS09_9ROSI</name>
<evidence type="ECO:0000313" key="3">
    <source>
        <dbReference type="EMBL" id="KAK2640262.1"/>
    </source>
</evidence>
<evidence type="ECO:0000256" key="1">
    <source>
        <dbReference type="ARBA" id="ARBA00022722"/>
    </source>
</evidence>
<keyword evidence="2" id="KW-0378">Hydrolase</keyword>
<evidence type="ECO:0000313" key="4">
    <source>
        <dbReference type="Proteomes" id="UP001280121"/>
    </source>
</evidence>
<dbReference type="InterPro" id="IPR012337">
    <property type="entry name" value="RNaseH-like_sf"/>
</dbReference>
<keyword evidence="4" id="KW-1185">Reference proteome</keyword>
<dbReference type="InterPro" id="IPR036397">
    <property type="entry name" value="RNaseH_sf"/>
</dbReference>
<dbReference type="GO" id="GO:0005737">
    <property type="term" value="C:cytoplasm"/>
    <property type="evidence" value="ECO:0007669"/>
    <property type="project" value="TreeGrafter"/>
</dbReference>
<dbReference type="EMBL" id="JANJYI010000008">
    <property type="protein sequence ID" value="KAK2640262.1"/>
    <property type="molecule type" value="Genomic_DNA"/>
</dbReference>
<dbReference type="PANTHER" id="PTHR13620:SF121">
    <property type="entry name" value="EMB|CAB82946.1-RELATED"/>
    <property type="match status" value="1"/>
</dbReference>
<reference evidence="3" key="1">
    <citation type="journal article" date="2023" name="Plant J.">
        <title>Genome sequences and population genomics provide insights into the demographic history, inbreeding, and mutation load of two 'living fossil' tree species of Dipteronia.</title>
        <authorList>
            <person name="Feng Y."/>
            <person name="Comes H.P."/>
            <person name="Chen J."/>
            <person name="Zhu S."/>
            <person name="Lu R."/>
            <person name="Zhang X."/>
            <person name="Li P."/>
            <person name="Qiu J."/>
            <person name="Olsen K.M."/>
            <person name="Qiu Y."/>
        </authorList>
    </citation>
    <scope>NUCLEOTIDE SEQUENCE</scope>
    <source>
        <strain evidence="3">KIB01</strain>
    </source>
</reference>
<dbReference type="PANTHER" id="PTHR13620">
    <property type="entry name" value="3-5 EXONUCLEASE"/>
    <property type="match status" value="1"/>
</dbReference>
<dbReference type="Gene3D" id="3.30.420.10">
    <property type="entry name" value="Ribonuclease H-like superfamily/Ribonuclease H"/>
    <property type="match status" value="1"/>
</dbReference>
<accession>A0AAD9WS09</accession>
<dbReference type="SUPFAM" id="SSF53098">
    <property type="entry name" value="Ribonuclease H-like"/>
    <property type="match status" value="1"/>
</dbReference>
<gene>
    <name evidence="3" type="ORF">Ddye_028057</name>
</gene>
<protein>
    <submittedName>
        <fullName evidence="3">Uncharacterized protein</fullName>
    </submittedName>
</protein>
<sequence>MIYKVEIESGIEVKAKFIDKPSLVYENICELKKSLLQLQPPVAGLDVKLQPGNWPWTGNTARMLSICIANHCLIIQLDRFDGFPESLKKFLTDETICFVGRELSHKLASLHDDIETGVEVGDLAARVLKKPCISTFGLADLAREIGVVISSSVVEAATDFPAMQAPGSSAPVDDSSTARVFTDEVDWSAWVFTTGKDDWTAKFFTGKDDWSEEIIKYAIHEAYTCYVIGNKLLGML</sequence>
<proteinExistence type="predicted"/>
<dbReference type="AlphaFoldDB" id="A0AAD9WS09"/>
<dbReference type="Proteomes" id="UP001280121">
    <property type="component" value="Unassembled WGS sequence"/>
</dbReference>
<evidence type="ECO:0000256" key="2">
    <source>
        <dbReference type="ARBA" id="ARBA00022801"/>
    </source>
</evidence>
<keyword evidence="1" id="KW-0540">Nuclease</keyword>
<comment type="caution">
    <text evidence="3">The sequence shown here is derived from an EMBL/GenBank/DDBJ whole genome shotgun (WGS) entry which is preliminary data.</text>
</comment>
<dbReference type="GO" id="GO:0003676">
    <property type="term" value="F:nucleic acid binding"/>
    <property type="evidence" value="ECO:0007669"/>
    <property type="project" value="InterPro"/>
</dbReference>
<organism evidence="3 4">
    <name type="scientific">Dipteronia dyeriana</name>
    <dbReference type="NCBI Taxonomy" id="168575"/>
    <lineage>
        <taxon>Eukaryota</taxon>
        <taxon>Viridiplantae</taxon>
        <taxon>Streptophyta</taxon>
        <taxon>Embryophyta</taxon>
        <taxon>Tracheophyta</taxon>
        <taxon>Spermatophyta</taxon>
        <taxon>Magnoliopsida</taxon>
        <taxon>eudicotyledons</taxon>
        <taxon>Gunneridae</taxon>
        <taxon>Pentapetalae</taxon>
        <taxon>rosids</taxon>
        <taxon>malvids</taxon>
        <taxon>Sapindales</taxon>
        <taxon>Sapindaceae</taxon>
        <taxon>Hippocastanoideae</taxon>
        <taxon>Acereae</taxon>
        <taxon>Dipteronia</taxon>
    </lineage>
</organism>
<dbReference type="GO" id="GO:0005634">
    <property type="term" value="C:nucleus"/>
    <property type="evidence" value="ECO:0007669"/>
    <property type="project" value="TreeGrafter"/>
</dbReference>
<dbReference type="InterPro" id="IPR051132">
    <property type="entry name" value="3-5_Exonuclease_domain"/>
</dbReference>